<gene>
    <name evidence="2" type="ORF">N7476_003445</name>
</gene>
<dbReference type="EMBL" id="JAPZBO010000002">
    <property type="protein sequence ID" value="KAJ5324845.1"/>
    <property type="molecule type" value="Genomic_DNA"/>
</dbReference>
<protein>
    <submittedName>
        <fullName evidence="2">Uncharacterized protein</fullName>
    </submittedName>
</protein>
<proteinExistence type="predicted"/>
<name>A0A9W9HKT3_9EURO</name>
<organism evidence="2 3">
    <name type="scientific">Penicillium atrosanguineum</name>
    <dbReference type="NCBI Taxonomy" id="1132637"/>
    <lineage>
        <taxon>Eukaryota</taxon>
        <taxon>Fungi</taxon>
        <taxon>Dikarya</taxon>
        <taxon>Ascomycota</taxon>
        <taxon>Pezizomycotina</taxon>
        <taxon>Eurotiomycetes</taxon>
        <taxon>Eurotiomycetidae</taxon>
        <taxon>Eurotiales</taxon>
        <taxon>Aspergillaceae</taxon>
        <taxon>Penicillium</taxon>
    </lineage>
</organism>
<evidence type="ECO:0000313" key="3">
    <source>
        <dbReference type="Proteomes" id="UP001147746"/>
    </source>
</evidence>
<sequence length="494" mass="52172">MIRSLVLAAAALTGLVSGLPVSEATPFERDFCLLEDLVIDILKLDSKADTFCTSVLNIKTATNTVTTTSTPAVATATATAYTTGTVTTTTTATITDNISDYFTATEVDYLTTPVTDIVDVTNTVSTTITIDQTETDTATDYFTAIITDTVSDTVTSTATAVSTVIVYDRRDIQERGQAVATPACLQGLGNAFASGVCSCLHLTTPTVTATSTVVAATPTVTVTITLPVTATEIDTVTATAYSTTDITDTETVTSTVPSTVYMSSFFTDVESSSVTDYFTVTATVDSTVTETATVTTDIDVYTTVQAVATATQVCTTLAIEKFILANTDQTTVAKANLYSGSNIVINTNNLYGPFTNPFPSTDSWYGSVPSLSMLFTCDAEQRIFISYKGDGTFTVVPGHLASSPLTYAVSATTPPSGSTITIYAVVWGIGLITDSSVISALYTAHITGTQFEWSNTFFGKDTWVNYKKTGAIYYTDATGTLQVIYGKESTYSTL</sequence>
<evidence type="ECO:0000313" key="2">
    <source>
        <dbReference type="EMBL" id="KAJ5324845.1"/>
    </source>
</evidence>
<dbReference type="AlphaFoldDB" id="A0A9W9HKT3"/>
<reference evidence="2" key="1">
    <citation type="submission" date="2022-12" db="EMBL/GenBank/DDBJ databases">
        <authorList>
            <person name="Petersen C."/>
        </authorList>
    </citation>
    <scope>NUCLEOTIDE SEQUENCE</scope>
    <source>
        <strain evidence="2">IBT 21472</strain>
    </source>
</reference>
<feature type="signal peptide" evidence="1">
    <location>
        <begin position="1"/>
        <end position="18"/>
    </location>
</feature>
<dbReference type="Proteomes" id="UP001147746">
    <property type="component" value="Unassembled WGS sequence"/>
</dbReference>
<comment type="caution">
    <text evidence="2">The sequence shown here is derived from an EMBL/GenBank/DDBJ whole genome shotgun (WGS) entry which is preliminary data.</text>
</comment>
<accession>A0A9W9HKT3</accession>
<evidence type="ECO:0000256" key="1">
    <source>
        <dbReference type="SAM" id="SignalP"/>
    </source>
</evidence>
<reference evidence="2" key="2">
    <citation type="journal article" date="2023" name="IMA Fungus">
        <title>Comparative genomic study of the Penicillium genus elucidates a diverse pangenome and 15 lateral gene transfer events.</title>
        <authorList>
            <person name="Petersen C."/>
            <person name="Sorensen T."/>
            <person name="Nielsen M.R."/>
            <person name="Sondergaard T.E."/>
            <person name="Sorensen J.L."/>
            <person name="Fitzpatrick D.A."/>
            <person name="Frisvad J.C."/>
            <person name="Nielsen K.L."/>
        </authorList>
    </citation>
    <scope>NUCLEOTIDE SEQUENCE</scope>
    <source>
        <strain evidence="2">IBT 21472</strain>
    </source>
</reference>
<keyword evidence="1" id="KW-0732">Signal</keyword>
<keyword evidence="3" id="KW-1185">Reference proteome</keyword>
<feature type="chain" id="PRO_5041156315" evidence="1">
    <location>
        <begin position="19"/>
        <end position="494"/>
    </location>
</feature>